<name>A0ABN2QF92_9PSEU</name>
<evidence type="ECO:0008006" key="4">
    <source>
        <dbReference type="Google" id="ProtNLM"/>
    </source>
</evidence>
<gene>
    <name evidence="2" type="ORF">GCM10009754_18000</name>
</gene>
<protein>
    <recommendedName>
        <fullName evidence="4">Secreted protein</fullName>
    </recommendedName>
</protein>
<evidence type="ECO:0000313" key="3">
    <source>
        <dbReference type="Proteomes" id="UP001501116"/>
    </source>
</evidence>
<reference evidence="2 3" key="1">
    <citation type="journal article" date="2019" name="Int. J. Syst. Evol. Microbiol.">
        <title>The Global Catalogue of Microorganisms (GCM) 10K type strain sequencing project: providing services to taxonomists for standard genome sequencing and annotation.</title>
        <authorList>
            <consortium name="The Broad Institute Genomics Platform"/>
            <consortium name="The Broad Institute Genome Sequencing Center for Infectious Disease"/>
            <person name="Wu L."/>
            <person name="Ma J."/>
        </authorList>
    </citation>
    <scope>NUCLEOTIDE SEQUENCE [LARGE SCALE GENOMIC DNA]</scope>
    <source>
        <strain evidence="2 3">JCM 14545</strain>
    </source>
</reference>
<keyword evidence="3" id="KW-1185">Reference proteome</keyword>
<evidence type="ECO:0000313" key="2">
    <source>
        <dbReference type="EMBL" id="GAA1949746.1"/>
    </source>
</evidence>
<dbReference type="RefSeq" id="WP_344415530.1">
    <property type="nucleotide sequence ID" value="NZ_BAAANN010000005.1"/>
</dbReference>
<comment type="caution">
    <text evidence="2">The sequence shown here is derived from an EMBL/GenBank/DDBJ whole genome shotgun (WGS) entry which is preliminary data.</text>
</comment>
<proteinExistence type="predicted"/>
<dbReference type="Proteomes" id="UP001501116">
    <property type="component" value="Unassembled WGS sequence"/>
</dbReference>
<organism evidence="2 3">
    <name type="scientific">Amycolatopsis minnesotensis</name>
    <dbReference type="NCBI Taxonomy" id="337894"/>
    <lineage>
        <taxon>Bacteria</taxon>
        <taxon>Bacillati</taxon>
        <taxon>Actinomycetota</taxon>
        <taxon>Actinomycetes</taxon>
        <taxon>Pseudonocardiales</taxon>
        <taxon>Pseudonocardiaceae</taxon>
        <taxon>Amycolatopsis</taxon>
    </lineage>
</organism>
<accession>A0ABN2QF92</accession>
<evidence type="ECO:0000256" key="1">
    <source>
        <dbReference type="SAM" id="SignalP"/>
    </source>
</evidence>
<sequence length="84" mass="8952">MKSWRSRISVGLAMGAAVIAVPLVATTATASAAPPPGDGWVVAGGDHYNSKAECEAAEIDTAREDGYHEVWCDDSTYVMTVYFR</sequence>
<feature type="signal peptide" evidence="1">
    <location>
        <begin position="1"/>
        <end position="32"/>
    </location>
</feature>
<keyword evidence="1" id="KW-0732">Signal</keyword>
<feature type="chain" id="PRO_5045789513" description="Secreted protein" evidence="1">
    <location>
        <begin position="33"/>
        <end position="84"/>
    </location>
</feature>
<dbReference type="EMBL" id="BAAANN010000005">
    <property type="protein sequence ID" value="GAA1949746.1"/>
    <property type="molecule type" value="Genomic_DNA"/>
</dbReference>